<organism evidence="1 2">
    <name type="scientific">Parachaetomium inaequale</name>
    <dbReference type="NCBI Taxonomy" id="2588326"/>
    <lineage>
        <taxon>Eukaryota</taxon>
        <taxon>Fungi</taxon>
        <taxon>Dikarya</taxon>
        <taxon>Ascomycota</taxon>
        <taxon>Pezizomycotina</taxon>
        <taxon>Sordariomycetes</taxon>
        <taxon>Sordariomycetidae</taxon>
        <taxon>Sordariales</taxon>
        <taxon>Chaetomiaceae</taxon>
        <taxon>Parachaetomium</taxon>
    </lineage>
</organism>
<dbReference type="EMBL" id="MU854349">
    <property type="protein sequence ID" value="KAK4041907.1"/>
    <property type="molecule type" value="Genomic_DNA"/>
</dbReference>
<evidence type="ECO:0000313" key="2">
    <source>
        <dbReference type="Proteomes" id="UP001303115"/>
    </source>
</evidence>
<accession>A0AAN6PJP2</accession>
<reference evidence="2" key="1">
    <citation type="journal article" date="2023" name="Mol. Phylogenet. Evol.">
        <title>Genome-scale phylogeny and comparative genomics of the fungal order Sordariales.</title>
        <authorList>
            <person name="Hensen N."/>
            <person name="Bonometti L."/>
            <person name="Westerberg I."/>
            <person name="Brannstrom I.O."/>
            <person name="Guillou S."/>
            <person name="Cros-Aarteil S."/>
            <person name="Calhoun S."/>
            <person name="Haridas S."/>
            <person name="Kuo A."/>
            <person name="Mondo S."/>
            <person name="Pangilinan J."/>
            <person name="Riley R."/>
            <person name="LaButti K."/>
            <person name="Andreopoulos B."/>
            <person name="Lipzen A."/>
            <person name="Chen C."/>
            <person name="Yan M."/>
            <person name="Daum C."/>
            <person name="Ng V."/>
            <person name="Clum A."/>
            <person name="Steindorff A."/>
            <person name="Ohm R.A."/>
            <person name="Martin F."/>
            <person name="Silar P."/>
            <person name="Natvig D.O."/>
            <person name="Lalanne C."/>
            <person name="Gautier V."/>
            <person name="Ament-Velasquez S.L."/>
            <person name="Kruys A."/>
            <person name="Hutchinson M.I."/>
            <person name="Powell A.J."/>
            <person name="Barry K."/>
            <person name="Miller A.N."/>
            <person name="Grigoriev I.V."/>
            <person name="Debuchy R."/>
            <person name="Gladieux P."/>
            <person name="Hiltunen Thoren M."/>
            <person name="Johannesson H."/>
        </authorList>
    </citation>
    <scope>NUCLEOTIDE SEQUENCE [LARGE SCALE GENOMIC DNA]</scope>
    <source>
        <strain evidence="2">CBS 284.82</strain>
    </source>
</reference>
<sequence length="292" mass="32842">MRWLNYLVCFIQRFFDHWDDATADDISDFESETRASIRQEILSLGTERCLLDHLAFKVYRAVMIQTTDGDEHRFVHEAEMPLRASGPPFVDFSVLLPALTGGGDERVVFIRYVRNCAKEYCSVDGWPATVSDSLDSKYPFFQLAVTDQGVTCPAWSVPLHPRIDVGEHIYGGDLQLVMKELSGLELQYDPTAHTVRAALPSADGDVMGGVEILSDNPMIVCRMQTAPNLLSFWVSEMAAKERIIPLSTFVSDHRAGLIERPAWTGMALRLYRQWVGEKTLMAKLGRARLPDA</sequence>
<evidence type="ECO:0000313" key="1">
    <source>
        <dbReference type="EMBL" id="KAK4041907.1"/>
    </source>
</evidence>
<gene>
    <name evidence="1" type="ORF">C8A01DRAFT_34013</name>
</gene>
<comment type="caution">
    <text evidence="1">The sequence shown here is derived from an EMBL/GenBank/DDBJ whole genome shotgun (WGS) entry which is preliminary data.</text>
</comment>
<keyword evidence="2" id="KW-1185">Reference proteome</keyword>
<protein>
    <submittedName>
        <fullName evidence="1">Uncharacterized protein</fullName>
    </submittedName>
</protein>
<proteinExistence type="predicted"/>
<dbReference type="Proteomes" id="UP001303115">
    <property type="component" value="Unassembled WGS sequence"/>
</dbReference>
<dbReference type="AlphaFoldDB" id="A0AAN6PJP2"/>
<name>A0AAN6PJP2_9PEZI</name>